<dbReference type="STRING" id="1798374.A2Z33_03915"/>
<dbReference type="EMBL" id="MFJD01000004">
    <property type="protein sequence ID" value="OGG04268.1"/>
    <property type="molecule type" value="Genomic_DNA"/>
</dbReference>
<proteinExistence type="predicted"/>
<dbReference type="AlphaFoldDB" id="A0A1F5YVP3"/>
<evidence type="ECO:0000313" key="2">
    <source>
        <dbReference type="Proteomes" id="UP000178448"/>
    </source>
</evidence>
<organism evidence="1 2">
    <name type="scientific">Candidatus Gottesmanbacteria bacterium RBG_16_52_11</name>
    <dbReference type="NCBI Taxonomy" id="1798374"/>
    <lineage>
        <taxon>Bacteria</taxon>
        <taxon>Candidatus Gottesmaniibacteriota</taxon>
    </lineage>
</organism>
<protein>
    <submittedName>
        <fullName evidence="1">Uncharacterized protein</fullName>
    </submittedName>
</protein>
<sequence>MWAGSQNGTSPVGEYDLISVLNGITRLAEDAADRTPDAPIYVYGAFTERTTSTNELPLNRILGLLNLVKIDNDGLRQDAYTRIGKLLHRSYPDYQANPELVFTNQQQTLWVWTDRKRMQKSKYSKEQVTRIRLHLLYDPQPRNPGLNSGYLALFQPDNWVEHPDSAIGGGRPDNYFPIIAPDIADVMPEPPPSVTEEEMGQLFGVGGIQPDFSEFLPAPVEPGIPEPAVDGQANIGATDTDLSSPESDAGVRLKLINDRLDYLKSGCLSVDFRVLIGGVSQAAGQLRKLVADAPGRKPSAVLIPNREIILSRRILALGASDLTLTNIDSDYDLQVLLETAKTIPVPADANLLQAVARAVDPKLTPDSNTAGYFERRKYALGSVKSFSVTALPKAWSIGTDGLFVATANCEDEQQMSCQRNFLIYLPANPVR</sequence>
<evidence type="ECO:0000313" key="1">
    <source>
        <dbReference type="EMBL" id="OGG04268.1"/>
    </source>
</evidence>
<comment type="caution">
    <text evidence="1">The sequence shown here is derived from an EMBL/GenBank/DDBJ whole genome shotgun (WGS) entry which is preliminary data.</text>
</comment>
<name>A0A1F5YVP3_9BACT</name>
<dbReference type="Proteomes" id="UP000178448">
    <property type="component" value="Unassembled WGS sequence"/>
</dbReference>
<gene>
    <name evidence="1" type="ORF">A2Z33_03915</name>
</gene>
<accession>A0A1F5YVP3</accession>
<reference evidence="1 2" key="1">
    <citation type="journal article" date="2016" name="Nat. Commun.">
        <title>Thousands of microbial genomes shed light on interconnected biogeochemical processes in an aquifer system.</title>
        <authorList>
            <person name="Anantharaman K."/>
            <person name="Brown C.T."/>
            <person name="Hug L.A."/>
            <person name="Sharon I."/>
            <person name="Castelle C.J."/>
            <person name="Probst A.J."/>
            <person name="Thomas B.C."/>
            <person name="Singh A."/>
            <person name="Wilkins M.J."/>
            <person name="Karaoz U."/>
            <person name="Brodie E.L."/>
            <person name="Williams K.H."/>
            <person name="Hubbard S.S."/>
            <person name="Banfield J.F."/>
        </authorList>
    </citation>
    <scope>NUCLEOTIDE SEQUENCE [LARGE SCALE GENOMIC DNA]</scope>
</reference>